<feature type="non-terminal residue" evidence="1">
    <location>
        <position position="112"/>
    </location>
</feature>
<gene>
    <name evidence="1" type="ORF">LCGC14_2959320</name>
</gene>
<protein>
    <submittedName>
        <fullName evidence="1">Uncharacterized protein</fullName>
    </submittedName>
</protein>
<comment type="caution">
    <text evidence="1">The sequence shown here is derived from an EMBL/GenBank/DDBJ whole genome shotgun (WGS) entry which is preliminary data.</text>
</comment>
<dbReference type="AlphaFoldDB" id="A0A0F8Y066"/>
<name>A0A0F8Y066_9ZZZZ</name>
<dbReference type="EMBL" id="LAZR01059853">
    <property type="protein sequence ID" value="KKK66915.1"/>
    <property type="molecule type" value="Genomic_DNA"/>
</dbReference>
<reference evidence="1" key="1">
    <citation type="journal article" date="2015" name="Nature">
        <title>Complex archaea that bridge the gap between prokaryotes and eukaryotes.</title>
        <authorList>
            <person name="Spang A."/>
            <person name="Saw J.H."/>
            <person name="Jorgensen S.L."/>
            <person name="Zaremba-Niedzwiedzka K."/>
            <person name="Martijn J."/>
            <person name="Lind A.E."/>
            <person name="van Eijk R."/>
            <person name="Schleper C."/>
            <person name="Guy L."/>
            <person name="Ettema T.J."/>
        </authorList>
    </citation>
    <scope>NUCLEOTIDE SEQUENCE</scope>
</reference>
<proteinExistence type="predicted"/>
<accession>A0A0F8Y066</accession>
<organism evidence="1">
    <name type="scientific">marine sediment metagenome</name>
    <dbReference type="NCBI Taxonomy" id="412755"/>
    <lineage>
        <taxon>unclassified sequences</taxon>
        <taxon>metagenomes</taxon>
        <taxon>ecological metagenomes</taxon>
    </lineage>
</organism>
<sequence length="112" mass="12004">MASTVFEEQTDEQLLAARQELQARNNPKWATTGGVPERLNAEISRRGLLAPTDLGEALEQGGFYTAGFTGSTPGEYQEWYQEEFGLDPFALAEQMGGGEGSAAFDAADPSLA</sequence>
<evidence type="ECO:0000313" key="1">
    <source>
        <dbReference type="EMBL" id="KKK66915.1"/>
    </source>
</evidence>